<evidence type="ECO:0000313" key="2">
    <source>
        <dbReference type="EMBL" id="CAK7930186.1"/>
    </source>
</evidence>
<gene>
    <name evidence="2" type="ORF">PM001_LOCUS15336</name>
</gene>
<sequence length="66" mass="7331">MVQGIAVRHQHHHASSRHSGLGLDEDSSDESLGPKISDMIPPRFPEPFNLDLAVLPRVTRRQEAPP</sequence>
<reference evidence="2" key="1">
    <citation type="submission" date="2024-01" db="EMBL/GenBank/DDBJ databases">
        <authorList>
            <person name="Webb A."/>
        </authorList>
    </citation>
    <scope>NUCLEOTIDE SEQUENCE</scope>
    <source>
        <strain evidence="2">Pm1</strain>
    </source>
</reference>
<comment type="caution">
    <text evidence="2">The sequence shown here is derived from an EMBL/GenBank/DDBJ whole genome shotgun (WGS) entry which is preliminary data.</text>
</comment>
<proteinExistence type="predicted"/>
<feature type="region of interest" description="Disordered" evidence="1">
    <location>
        <begin position="1"/>
        <end position="44"/>
    </location>
</feature>
<evidence type="ECO:0000256" key="1">
    <source>
        <dbReference type="SAM" id="MobiDB-lite"/>
    </source>
</evidence>
<organism evidence="2 3">
    <name type="scientific">Peronospora matthiolae</name>
    <dbReference type="NCBI Taxonomy" id="2874970"/>
    <lineage>
        <taxon>Eukaryota</taxon>
        <taxon>Sar</taxon>
        <taxon>Stramenopiles</taxon>
        <taxon>Oomycota</taxon>
        <taxon>Peronosporomycetes</taxon>
        <taxon>Peronosporales</taxon>
        <taxon>Peronosporaceae</taxon>
        <taxon>Peronospora</taxon>
    </lineage>
</organism>
<dbReference type="EMBL" id="CAKLBY020000165">
    <property type="protein sequence ID" value="CAK7930186.1"/>
    <property type="molecule type" value="Genomic_DNA"/>
</dbReference>
<dbReference type="AlphaFoldDB" id="A0AAV1U607"/>
<evidence type="ECO:0000313" key="3">
    <source>
        <dbReference type="Proteomes" id="UP001162060"/>
    </source>
</evidence>
<protein>
    <submittedName>
        <fullName evidence="2">Uncharacterized protein</fullName>
    </submittedName>
</protein>
<accession>A0AAV1U607</accession>
<dbReference type="Proteomes" id="UP001162060">
    <property type="component" value="Unassembled WGS sequence"/>
</dbReference>
<name>A0AAV1U607_9STRA</name>